<keyword evidence="7 9" id="KW-0472">Membrane</keyword>
<dbReference type="Gene3D" id="1.20.58.1610">
    <property type="entry name" value="NADH:ubiquinone/plastoquinone oxidoreductase, chain 3"/>
    <property type="match status" value="1"/>
</dbReference>
<feature type="transmembrane region" description="Helical" evidence="9">
    <location>
        <begin position="51"/>
        <end position="73"/>
    </location>
</feature>
<name>A0A650DDS3_9MAXI</name>
<dbReference type="PANTHER" id="PTHR11058:SF9">
    <property type="entry name" value="NADH-UBIQUINONE OXIDOREDUCTASE CHAIN 3"/>
    <property type="match status" value="1"/>
</dbReference>
<evidence type="ECO:0000256" key="10">
    <source>
        <dbReference type="SAM" id="SignalP"/>
    </source>
</evidence>
<dbReference type="Pfam" id="PF00507">
    <property type="entry name" value="Oxidored_q4"/>
    <property type="match status" value="1"/>
</dbReference>
<keyword evidence="9" id="KW-0520">NAD</keyword>
<keyword evidence="9" id="KW-1278">Translocase</keyword>
<evidence type="ECO:0000256" key="3">
    <source>
        <dbReference type="ARBA" id="ARBA00021007"/>
    </source>
</evidence>
<keyword evidence="9 11" id="KW-0496">Mitochondrion</keyword>
<keyword evidence="9" id="KW-0830">Ubiquinone</keyword>
<dbReference type="PANTHER" id="PTHR11058">
    <property type="entry name" value="NADH-UBIQUINONE OXIDOREDUCTASE CHAIN 3"/>
    <property type="match status" value="1"/>
</dbReference>
<keyword evidence="10" id="KW-0732">Signal</keyword>
<dbReference type="GO" id="GO:0008137">
    <property type="term" value="F:NADH dehydrogenase (ubiquinone) activity"/>
    <property type="evidence" value="ECO:0007669"/>
    <property type="project" value="UniProtKB-UniRule"/>
</dbReference>
<dbReference type="EMBL" id="MK598762">
    <property type="protein sequence ID" value="QGS65155.1"/>
    <property type="molecule type" value="Genomic_DNA"/>
</dbReference>
<evidence type="ECO:0000256" key="5">
    <source>
        <dbReference type="ARBA" id="ARBA00022692"/>
    </source>
</evidence>
<feature type="chain" id="PRO_5024825810" description="NADH-ubiquinone oxidoreductase chain 3" evidence="10">
    <location>
        <begin position="18"/>
        <end position="116"/>
    </location>
</feature>
<keyword evidence="4 9" id="KW-0813">Transport</keyword>
<evidence type="ECO:0000256" key="9">
    <source>
        <dbReference type="RuleBase" id="RU003640"/>
    </source>
</evidence>
<keyword evidence="9" id="KW-0679">Respiratory chain</keyword>
<accession>A0A650DDS3</accession>
<evidence type="ECO:0000256" key="8">
    <source>
        <dbReference type="ARBA" id="ARBA00049551"/>
    </source>
</evidence>
<sequence length="116" mass="12618">MLMGVLMCGAMAGLILAGAGYLVSSKFEGGTEKASPFECGFESMAPSRQSFSLHFFLVSLIFVIFDLELIVFYPLVFRLSGGGEMGGAVGGFGIFFVAVLGGFLWEWSNKMLEWKY</sequence>
<reference evidence="11" key="1">
    <citation type="journal article" date="2019" name="Mitochondrial DNA Part B Resour">
        <title>Complete mitochondrial genome of the Antarctic copepod Tigriopus kingsejongenesis (Harpacticoida, Harpacticidae).</title>
        <authorList>
            <person name="Hwang D.-S."/>
            <person name="Choi B.-S."/>
            <person name="Lee M.-C."/>
            <person name="Han J."/>
            <person name="Kim S."/>
            <person name="Lee J.-S."/>
        </authorList>
    </citation>
    <scope>NUCLEOTIDE SEQUENCE</scope>
</reference>
<evidence type="ECO:0000256" key="1">
    <source>
        <dbReference type="ARBA" id="ARBA00004370"/>
    </source>
</evidence>
<comment type="catalytic activity">
    <reaction evidence="8 9">
        <text>a ubiquinone + NADH + 5 H(+)(in) = a ubiquinol + NAD(+) + 4 H(+)(out)</text>
        <dbReference type="Rhea" id="RHEA:29091"/>
        <dbReference type="Rhea" id="RHEA-COMP:9565"/>
        <dbReference type="Rhea" id="RHEA-COMP:9566"/>
        <dbReference type="ChEBI" id="CHEBI:15378"/>
        <dbReference type="ChEBI" id="CHEBI:16389"/>
        <dbReference type="ChEBI" id="CHEBI:17976"/>
        <dbReference type="ChEBI" id="CHEBI:57540"/>
        <dbReference type="ChEBI" id="CHEBI:57945"/>
        <dbReference type="EC" id="7.1.1.2"/>
    </reaction>
</comment>
<evidence type="ECO:0000313" key="11">
    <source>
        <dbReference type="EMBL" id="QGS65155.1"/>
    </source>
</evidence>
<geneLocation type="mitochondrion" evidence="11"/>
<keyword evidence="9" id="KW-0249">Electron transport</keyword>
<dbReference type="EC" id="7.1.1.2" evidence="9"/>
<proteinExistence type="inferred from homology"/>
<dbReference type="InterPro" id="IPR000440">
    <property type="entry name" value="NADH_UbQ/plastoQ_OxRdtase_su3"/>
</dbReference>
<comment type="function">
    <text evidence="9">Core subunit of the mitochondrial membrane respiratory chain NADH dehydrogenase (Complex I) which catalyzes electron transfer from NADH through the respiratory chain, using ubiquinone as an electron acceptor. Essential for the catalytic activity of complex I.</text>
</comment>
<evidence type="ECO:0000256" key="7">
    <source>
        <dbReference type="ARBA" id="ARBA00023136"/>
    </source>
</evidence>
<evidence type="ECO:0000256" key="2">
    <source>
        <dbReference type="ARBA" id="ARBA00008472"/>
    </source>
</evidence>
<comment type="subcellular location">
    <subcellularLocation>
        <location evidence="1">Membrane</location>
    </subcellularLocation>
    <subcellularLocation>
        <location evidence="9">Mitochondrion membrane</location>
        <topology evidence="9">Multi-pass membrane protein</topology>
    </subcellularLocation>
</comment>
<evidence type="ECO:0000256" key="6">
    <source>
        <dbReference type="ARBA" id="ARBA00022989"/>
    </source>
</evidence>
<feature type="signal peptide" evidence="10">
    <location>
        <begin position="1"/>
        <end position="17"/>
    </location>
</feature>
<feature type="transmembrane region" description="Helical" evidence="9">
    <location>
        <begin position="85"/>
        <end position="105"/>
    </location>
</feature>
<protein>
    <recommendedName>
        <fullName evidence="3 9">NADH-ubiquinone oxidoreductase chain 3</fullName>
        <ecNumber evidence="9">7.1.1.2</ecNumber>
    </recommendedName>
</protein>
<evidence type="ECO:0000256" key="4">
    <source>
        <dbReference type="ARBA" id="ARBA00022448"/>
    </source>
</evidence>
<dbReference type="GO" id="GO:0031966">
    <property type="term" value="C:mitochondrial membrane"/>
    <property type="evidence" value="ECO:0007669"/>
    <property type="project" value="UniProtKB-SubCell"/>
</dbReference>
<organism evidence="11">
    <name type="scientific">Tigriopus kingsejongensis</name>
    <dbReference type="NCBI Taxonomy" id="1133412"/>
    <lineage>
        <taxon>Eukaryota</taxon>
        <taxon>Metazoa</taxon>
        <taxon>Ecdysozoa</taxon>
        <taxon>Arthropoda</taxon>
        <taxon>Crustacea</taxon>
        <taxon>Multicrustacea</taxon>
        <taxon>Hexanauplia</taxon>
        <taxon>Copepoda</taxon>
        <taxon>Harpacticoida</taxon>
        <taxon>Harpacticidae</taxon>
        <taxon>Tigriopus</taxon>
    </lineage>
</organism>
<gene>
    <name evidence="11" type="primary">ND3</name>
</gene>
<keyword evidence="6 9" id="KW-1133">Transmembrane helix</keyword>
<dbReference type="GO" id="GO:0030964">
    <property type="term" value="C:NADH dehydrogenase complex"/>
    <property type="evidence" value="ECO:0007669"/>
    <property type="project" value="TreeGrafter"/>
</dbReference>
<dbReference type="AlphaFoldDB" id="A0A650DDS3"/>
<dbReference type="InterPro" id="IPR038430">
    <property type="entry name" value="NDAH_ubi_oxred_su3_sf"/>
</dbReference>
<keyword evidence="5 9" id="KW-0812">Transmembrane</keyword>
<comment type="similarity">
    <text evidence="2 9">Belongs to the complex I subunit 3 family.</text>
</comment>